<name>A0A9J6P8T6_9CLOT</name>
<dbReference type="PANTHER" id="PTHR37812">
    <property type="entry name" value="MU-LIKE PROPHAGE FLUMU PROTEIN C"/>
    <property type="match status" value="1"/>
</dbReference>
<accession>A0A9J6P8T6</accession>
<comment type="caution">
    <text evidence="2">The sequence shown here is derived from an EMBL/GenBank/DDBJ whole genome shotgun (WGS) entry which is preliminary data.</text>
</comment>
<dbReference type="Gene3D" id="1.10.10.60">
    <property type="entry name" value="Homeodomain-like"/>
    <property type="match status" value="1"/>
</dbReference>
<gene>
    <name evidence="2" type="ORF">KDK92_19040</name>
</gene>
<dbReference type="InterPro" id="IPR052411">
    <property type="entry name" value="c-mor_Regulatory_Protein"/>
</dbReference>
<dbReference type="RefSeq" id="WP_250860976.1">
    <property type="nucleotide sequence ID" value="NZ_JAGSOJ010000004.1"/>
</dbReference>
<evidence type="ECO:0000259" key="1">
    <source>
        <dbReference type="Pfam" id="PF08765"/>
    </source>
</evidence>
<keyword evidence="3" id="KW-1185">Reference proteome</keyword>
<dbReference type="InterPro" id="IPR049739">
    <property type="entry name" value="YraL-like"/>
</dbReference>
<dbReference type="InterPro" id="IPR009057">
    <property type="entry name" value="Homeodomain-like_sf"/>
</dbReference>
<dbReference type="PANTHER" id="PTHR37812:SF1">
    <property type="entry name" value="MU-LIKE PROPHAGE FLUMU PROTEIN C"/>
    <property type="match status" value="1"/>
</dbReference>
<proteinExistence type="predicted"/>
<dbReference type="EMBL" id="JAGSOJ010000004">
    <property type="protein sequence ID" value="MCM1991840.1"/>
    <property type="molecule type" value="Genomic_DNA"/>
</dbReference>
<evidence type="ECO:0000313" key="2">
    <source>
        <dbReference type="EMBL" id="MCM1991840.1"/>
    </source>
</evidence>
<reference evidence="2" key="2">
    <citation type="submission" date="2021-04" db="EMBL/GenBank/DDBJ databases">
        <authorList>
            <person name="Dong X."/>
        </authorList>
    </citation>
    <scope>NUCLEOTIDE SEQUENCE</scope>
    <source>
        <strain evidence="2">ZWT</strain>
    </source>
</reference>
<dbReference type="InterPro" id="IPR014875">
    <property type="entry name" value="Mor_transcription_activator"/>
</dbReference>
<organism evidence="2 3">
    <name type="scientific">Oceanirhabdus seepicola</name>
    <dbReference type="NCBI Taxonomy" id="2828781"/>
    <lineage>
        <taxon>Bacteria</taxon>
        <taxon>Bacillati</taxon>
        <taxon>Bacillota</taxon>
        <taxon>Clostridia</taxon>
        <taxon>Eubacteriales</taxon>
        <taxon>Clostridiaceae</taxon>
        <taxon>Oceanirhabdus</taxon>
    </lineage>
</organism>
<dbReference type="SUPFAM" id="SSF46689">
    <property type="entry name" value="Homeodomain-like"/>
    <property type="match status" value="1"/>
</dbReference>
<dbReference type="Pfam" id="PF08765">
    <property type="entry name" value="Mor"/>
    <property type="match status" value="1"/>
</dbReference>
<dbReference type="AlphaFoldDB" id="A0A9J6P8T6"/>
<reference evidence="2" key="1">
    <citation type="journal article" date="2021" name="mSystems">
        <title>Bacteria and Archaea Synergistically Convert Glycine Betaine to Biogenic Methane in the Formosa Cold Seep of the South China Sea.</title>
        <authorList>
            <person name="Li L."/>
            <person name="Zhang W."/>
            <person name="Zhang S."/>
            <person name="Song L."/>
            <person name="Sun Q."/>
            <person name="Zhang H."/>
            <person name="Xiang H."/>
            <person name="Dong X."/>
        </authorList>
    </citation>
    <scope>NUCLEOTIDE SEQUENCE</scope>
    <source>
        <strain evidence="2">ZWT</strain>
    </source>
</reference>
<feature type="domain" description="Mor transcription activator" evidence="1">
    <location>
        <begin position="12"/>
        <end position="86"/>
    </location>
</feature>
<dbReference type="Proteomes" id="UP001056429">
    <property type="component" value="Unassembled WGS sequence"/>
</dbReference>
<protein>
    <recommendedName>
        <fullName evidence="1">Mor transcription activator domain-containing protein</fullName>
    </recommendedName>
</protein>
<dbReference type="NCBIfam" id="NF040785">
    <property type="entry name" value="CD3324_fam"/>
    <property type="match status" value="1"/>
</dbReference>
<sequence length="92" mass="10934">MKHIKAKNVLPEDVIKIIQEYIDGDYIYIPRKNSNQKSWGEKNGIKEELKNRNIEIFNRFIQGITIKGLAQEYYLSEQSIRRIVNHENTLRS</sequence>
<evidence type="ECO:0000313" key="3">
    <source>
        <dbReference type="Proteomes" id="UP001056429"/>
    </source>
</evidence>